<dbReference type="Proteomes" id="UP001605036">
    <property type="component" value="Unassembled WGS sequence"/>
</dbReference>
<sequence>MKGLSVAEVVSDFPFATLSINTQFLVGRGHLVFPAIAAAAQLGLTINVAQVGGTKQDPASVPFSPDGPQQEWLTTMVPDEDSQLHQLVFYKPGTGLLML</sequence>
<proteinExistence type="predicted"/>
<name>A0ABD1Z597_9MARC</name>
<organism evidence="1 2">
    <name type="scientific">Riccia fluitans</name>
    <dbReference type="NCBI Taxonomy" id="41844"/>
    <lineage>
        <taxon>Eukaryota</taxon>
        <taxon>Viridiplantae</taxon>
        <taxon>Streptophyta</taxon>
        <taxon>Embryophyta</taxon>
        <taxon>Marchantiophyta</taxon>
        <taxon>Marchantiopsida</taxon>
        <taxon>Marchantiidae</taxon>
        <taxon>Marchantiales</taxon>
        <taxon>Ricciaceae</taxon>
        <taxon>Riccia</taxon>
    </lineage>
</organism>
<comment type="caution">
    <text evidence="1">The sequence shown here is derived from an EMBL/GenBank/DDBJ whole genome shotgun (WGS) entry which is preliminary data.</text>
</comment>
<dbReference type="AlphaFoldDB" id="A0ABD1Z597"/>
<evidence type="ECO:0000313" key="2">
    <source>
        <dbReference type="Proteomes" id="UP001605036"/>
    </source>
</evidence>
<dbReference type="EMBL" id="JBHFFA010000002">
    <property type="protein sequence ID" value="KAL2642956.1"/>
    <property type="molecule type" value="Genomic_DNA"/>
</dbReference>
<accession>A0ABD1Z597</accession>
<keyword evidence="2" id="KW-1185">Reference proteome</keyword>
<protein>
    <submittedName>
        <fullName evidence="1">Uncharacterized protein</fullName>
    </submittedName>
</protein>
<reference evidence="1 2" key="1">
    <citation type="submission" date="2024-09" db="EMBL/GenBank/DDBJ databases">
        <title>Chromosome-scale assembly of Riccia fluitans.</title>
        <authorList>
            <person name="Paukszto L."/>
            <person name="Sawicki J."/>
            <person name="Karawczyk K."/>
            <person name="Piernik-Szablinska J."/>
            <person name="Szczecinska M."/>
            <person name="Mazdziarz M."/>
        </authorList>
    </citation>
    <scope>NUCLEOTIDE SEQUENCE [LARGE SCALE GENOMIC DNA]</scope>
    <source>
        <strain evidence="1">Rf_01</strain>
        <tissue evidence="1">Aerial parts of the thallus</tissue>
    </source>
</reference>
<gene>
    <name evidence="1" type="ORF">R1flu_010543</name>
</gene>
<evidence type="ECO:0000313" key="1">
    <source>
        <dbReference type="EMBL" id="KAL2642956.1"/>
    </source>
</evidence>